<dbReference type="AlphaFoldDB" id="A0A173SLQ4"/>
<gene>
    <name evidence="1" type="ORF">ERS852580_01105</name>
</gene>
<proteinExistence type="predicted"/>
<protein>
    <submittedName>
        <fullName evidence="1">Uncharacterized protein</fullName>
    </submittedName>
</protein>
<organism evidence="1 2">
    <name type="scientific">Agathobacter rectalis</name>
    <dbReference type="NCBI Taxonomy" id="39491"/>
    <lineage>
        <taxon>Bacteria</taxon>
        <taxon>Bacillati</taxon>
        <taxon>Bacillota</taxon>
        <taxon>Clostridia</taxon>
        <taxon>Lachnospirales</taxon>
        <taxon>Lachnospiraceae</taxon>
        <taxon>Agathobacter</taxon>
    </lineage>
</organism>
<dbReference type="EMBL" id="CYXM01000004">
    <property type="protein sequence ID" value="CUM90936.1"/>
    <property type="molecule type" value="Genomic_DNA"/>
</dbReference>
<dbReference type="OrthoDB" id="2055101at2"/>
<name>A0A173SLQ4_9FIRM</name>
<sequence length="133" mass="15365">MQVHRMEDYRISHRVGRSNGTGQYFVNSRGNKKEVLAFAETYETHAGNFKPERWVEIMRECVAASGSEALLQRIIDHVKASCVWLKKDAEREEYALDILARRIYRQGHAWSDFSTEGIAENTAYVFDFQGEST</sequence>
<dbReference type="RefSeq" id="WP_055237799.1">
    <property type="nucleotide sequence ID" value="NZ_CYXM01000004.1"/>
</dbReference>
<accession>A0A173SLQ4</accession>
<dbReference type="Proteomes" id="UP000095673">
    <property type="component" value="Unassembled WGS sequence"/>
</dbReference>
<evidence type="ECO:0000313" key="2">
    <source>
        <dbReference type="Proteomes" id="UP000095673"/>
    </source>
</evidence>
<evidence type="ECO:0000313" key="1">
    <source>
        <dbReference type="EMBL" id="CUM90936.1"/>
    </source>
</evidence>
<reference evidence="1 2" key="1">
    <citation type="submission" date="2015-09" db="EMBL/GenBank/DDBJ databases">
        <authorList>
            <consortium name="Pathogen Informatics"/>
        </authorList>
    </citation>
    <scope>NUCLEOTIDE SEQUENCE [LARGE SCALE GENOMIC DNA]</scope>
    <source>
        <strain evidence="1 2">2789STDY5834968</strain>
    </source>
</reference>